<evidence type="ECO:0000256" key="1">
    <source>
        <dbReference type="SAM" id="MobiDB-lite"/>
    </source>
</evidence>
<evidence type="ECO:0000313" key="3">
    <source>
        <dbReference type="RefSeq" id="XP_020101100.1"/>
    </source>
</evidence>
<dbReference type="InterPro" id="IPR023203">
    <property type="entry name" value="TTHA0068_sf"/>
</dbReference>
<dbReference type="Gene3D" id="1.10.3450.10">
    <property type="entry name" value="TTHA0068-like"/>
    <property type="match status" value="1"/>
</dbReference>
<dbReference type="OrthoDB" id="2020115at2759"/>
<reference evidence="3" key="2">
    <citation type="submission" date="2025-08" db="UniProtKB">
        <authorList>
            <consortium name="RefSeq"/>
        </authorList>
    </citation>
    <scope>IDENTIFICATION</scope>
    <source>
        <tissue evidence="3">Leaf</tissue>
    </source>
</reference>
<evidence type="ECO:0000313" key="2">
    <source>
        <dbReference type="Proteomes" id="UP000515123"/>
    </source>
</evidence>
<feature type="compositionally biased region" description="Basic residues" evidence="1">
    <location>
        <begin position="55"/>
        <end position="72"/>
    </location>
</feature>
<feature type="region of interest" description="Disordered" evidence="1">
    <location>
        <begin position="25"/>
        <end position="92"/>
    </location>
</feature>
<dbReference type="AlphaFoldDB" id="A0A6P5G772"/>
<protein>
    <submittedName>
        <fullName evidence="3">Uncharacterized protein LOC109719023</fullName>
    </submittedName>
</protein>
<dbReference type="RefSeq" id="XP_020101100.1">
    <property type="nucleotide sequence ID" value="XM_020245511.1"/>
</dbReference>
<organism evidence="2 3">
    <name type="scientific">Ananas comosus</name>
    <name type="common">Pineapple</name>
    <name type="synonym">Ananas ananas</name>
    <dbReference type="NCBI Taxonomy" id="4615"/>
    <lineage>
        <taxon>Eukaryota</taxon>
        <taxon>Viridiplantae</taxon>
        <taxon>Streptophyta</taxon>
        <taxon>Embryophyta</taxon>
        <taxon>Tracheophyta</taxon>
        <taxon>Spermatophyta</taxon>
        <taxon>Magnoliopsida</taxon>
        <taxon>Liliopsida</taxon>
        <taxon>Poales</taxon>
        <taxon>Bromeliaceae</taxon>
        <taxon>Bromelioideae</taxon>
        <taxon>Ananas</taxon>
    </lineage>
</organism>
<dbReference type="Pfam" id="PF03745">
    <property type="entry name" value="DUF309"/>
    <property type="match status" value="1"/>
</dbReference>
<name>A0A6P5G772_ANACO</name>
<sequence length="268" mass="29489">MASPAASRFAHSSVPFPRPRTISAAAAAAAAATAASFPHPPPKPYHASPLPRSNPHQRRRRRAAGFLLRHRLSGGDVPQEPPRGDGDGEGPSFDLAVGLFNGGDYYGCHDALDELWYGAEDPIRTLLHGVLQCAVGLHHLFNQNHRGAMMELGEGLCKLRKMGFDGGPFLRFEEEVSAVLEFVYQTQKELAACTEELCLAMDGSERSYQLLGSFAAGQQLYHRDIDEDGVAYIIFSVVNHYSSKRPSKIRVPILHATEGHLKEFEDKW</sequence>
<keyword evidence="2" id="KW-1185">Reference proteome</keyword>
<proteinExistence type="predicted"/>
<gene>
    <name evidence="3" type="primary">LOC109719023</name>
</gene>
<dbReference type="InterPro" id="IPR005500">
    <property type="entry name" value="DUF309"/>
</dbReference>
<accession>A0A6P5G772</accession>
<dbReference type="Proteomes" id="UP000515123">
    <property type="component" value="Linkage group 13"/>
</dbReference>
<dbReference type="GeneID" id="109719023"/>
<dbReference type="PANTHER" id="PTHR34796">
    <property type="entry name" value="EXPRESSED PROTEIN"/>
    <property type="match status" value="1"/>
</dbReference>
<dbReference type="SUPFAM" id="SSF140663">
    <property type="entry name" value="TTHA0068-like"/>
    <property type="match status" value="1"/>
</dbReference>
<feature type="compositionally biased region" description="Low complexity" evidence="1">
    <location>
        <begin position="25"/>
        <end position="35"/>
    </location>
</feature>
<reference evidence="2" key="1">
    <citation type="journal article" date="2015" name="Nat. Genet.">
        <title>The pineapple genome and the evolution of CAM photosynthesis.</title>
        <authorList>
            <person name="Ming R."/>
            <person name="VanBuren R."/>
            <person name="Wai C.M."/>
            <person name="Tang H."/>
            <person name="Schatz M.C."/>
            <person name="Bowers J.E."/>
            <person name="Lyons E."/>
            <person name="Wang M.L."/>
            <person name="Chen J."/>
            <person name="Biggers E."/>
            <person name="Zhang J."/>
            <person name="Huang L."/>
            <person name="Zhang L."/>
            <person name="Miao W."/>
            <person name="Zhang J."/>
            <person name="Ye Z."/>
            <person name="Miao C."/>
            <person name="Lin Z."/>
            <person name="Wang H."/>
            <person name="Zhou H."/>
            <person name="Yim W.C."/>
            <person name="Priest H.D."/>
            <person name="Zheng C."/>
            <person name="Woodhouse M."/>
            <person name="Edger P.P."/>
            <person name="Guyot R."/>
            <person name="Guo H.B."/>
            <person name="Guo H."/>
            <person name="Zheng G."/>
            <person name="Singh R."/>
            <person name="Sharma A."/>
            <person name="Min X."/>
            <person name="Zheng Y."/>
            <person name="Lee H."/>
            <person name="Gurtowski J."/>
            <person name="Sedlazeck F.J."/>
            <person name="Harkess A."/>
            <person name="McKain M.R."/>
            <person name="Liao Z."/>
            <person name="Fang J."/>
            <person name="Liu J."/>
            <person name="Zhang X."/>
            <person name="Zhang Q."/>
            <person name="Hu W."/>
            <person name="Qin Y."/>
            <person name="Wang K."/>
            <person name="Chen L.Y."/>
            <person name="Shirley N."/>
            <person name="Lin Y.R."/>
            <person name="Liu L.Y."/>
            <person name="Hernandez A.G."/>
            <person name="Wright C.L."/>
            <person name="Bulone V."/>
            <person name="Tuskan G.A."/>
            <person name="Heath K."/>
            <person name="Zee F."/>
            <person name="Moore P.H."/>
            <person name="Sunkar R."/>
            <person name="Leebens-Mack J.H."/>
            <person name="Mockler T."/>
            <person name="Bennetzen J.L."/>
            <person name="Freeling M."/>
            <person name="Sankoff D."/>
            <person name="Paterson A.H."/>
            <person name="Zhu X."/>
            <person name="Yang X."/>
            <person name="Smith J.A."/>
            <person name="Cushman J.C."/>
            <person name="Paull R.E."/>
            <person name="Yu Q."/>
        </authorList>
    </citation>
    <scope>NUCLEOTIDE SEQUENCE [LARGE SCALE GENOMIC DNA]</scope>
    <source>
        <strain evidence="2">cv. F153</strain>
    </source>
</reference>
<dbReference type="PANTHER" id="PTHR34796:SF1">
    <property type="entry name" value="EXPRESSED PROTEIN"/>
    <property type="match status" value="1"/>
</dbReference>